<dbReference type="InterPro" id="IPR000718">
    <property type="entry name" value="Peptidase_M13"/>
</dbReference>
<keyword evidence="2" id="KW-0175">Coiled coil</keyword>
<protein>
    <submittedName>
        <fullName evidence="5">Peptidase family m13 domain-containing protein</fullName>
    </submittedName>
</protein>
<dbReference type="PANTHER" id="PTHR11733">
    <property type="entry name" value="ZINC METALLOPROTEASE FAMILY M13 NEPRILYSIN-RELATED"/>
    <property type="match status" value="1"/>
</dbReference>
<dbReference type="SUPFAM" id="SSF55486">
    <property type="entry name" value="Metalloproteases ('zincins'), catalytic domain"/>
    <property type="match status" value="1"/>
</dbReference>
<feature type="coiled-coil region" evidence="2">
    <location>
        <begin position="235"/>
        <end position="262"/>
    </location>
</feature>
<dbReference type="EMBL" id="JAKKPZ010001161">
    <property type="protein sequence ID" value="KAI1690560.1"/>
    <property type="molecule type" value="Genomic_DNA"/>
</dbReference>
<dbReference type="GO" id="GO:0005886">
    <property type="term" value="C:plasma membrane"/>
    <property type="evidence" value="ECO:0007669"/>
    <property type="project" value="TreeGrafter"/>
</dbReference>
<sequence length="564" mass="65469">MWTIILVVMLTGWTVISVKYIDEPELVEAISKNKQSINECKDYYEHICHGTKNIMYVSERSDFMNELKNRLLFKMRVHEPRKSDYGSDESDYEYELAKETVPEYLKKAYTFFTACENYYVRDMQGYAPLLQKLLQIRKSFENGLVAYNINWQIAAFPNNAFLDIFTTIGVSHPTTTAKSKYILSIKPAKPTIPKMETSVGWNAREKELEAVLEKVLLALIEDDCKETQGQVFGLCKDEKKQKENQQKEIKRRIKNYIKLEKAQIKLTEEYEKEVYKKQKAIFKKHGNDLDKIANELDKDEMEKIFKLSDLQTKLGKAYIDLKQLLQAHMPQDVWSKAFPNGLSPNTEILVQGIELVTKLAELGFNSSKNDPRVTADYLEMRVILAHAHAMGRPIVLEKASQPRALYGKPSIAFKNCVKQTYDNFPHQLDRYIGENSLWVGPHADQTKYKQYKAQYNKNVQKLFDEVKETFKEIVRNRQWHSESTKQAIEAKVTAIKLHMGYMKDHVKDEDLVKLYSDYGTITATSFLQMAMDVDLMRAKREFRALIQENVGYTPGLGKLPLLHQ</sequence>
<evidence type="ECO:0000313" key="5">
    <source>
        <dbReference type="EMBL" id="KAI1690560.1"/>
    </source>
</evidence>
<name>A0AAD4MI05_9BILA</name>
<evidence type="ECO:0000256" key="1">
    <source>
        <dbReference type="ARBA" id="ARBA00007357"/>
    </source>
</evidence>
<dbReference type="GO" id="GO:0016485">
    <property type="term" value="P:protein processing"/>
    <property type="evidence" value="ECO:0007669"/>
    <property type="project" value="TreeGrafter"/>
</dbReference>
<dbReference type="PANTHER" id="PTHR11733:SF133">
    <property type="entry name" value="PHOSPHATE-REGULATING NEUTRAL ENDOPEPTIDASE PHEX"/>
    <property type="match status" value="1"/>
</dbReference>
<dbReference type="Proteomes" id="UP001201812">
    <property type="component" value="Unassembled WGS sequence"/>
</dbReference>
<proteinExistence type="inferred from homology"/>
<keyword evidence="3" id="KW-0732">Signal</keyword>
<evidence type="ECO:0000256" key="3">
    <source>
        <dbReference type="SAM" id="SignalP"/>
    </source>
</evidence>
<evidence type="ECO:0000256" key="2">
    <source>
        <dbReference type="SAM" id="Coils"/>
    </source>
</evidence>
<feature type="domain" description="Peptidase M13 N-terminal" evidence="4">
    <location>
        <begin position="40"/>
        <end position="501"/>
    </location>
</feature>
<dbReference type="InterPro" id="IPR042089">
    <property type="entry name" value="Peptidase_M13_dom_2"/>
</dbReference>
<feature type="signal peptide" evidence="3">
    <location>
        <begin position="1"/>
        <end position="18"/>
    </location>
</feature>
<organism evidence="5 6">
    <name type="scientific">Ditylenchus destructor</name>
    <dbReference type="NCBI Taxonomy" id="166010"/>
    <lineage>
        <taxon>Eukaryota</taxon>
        <taxon>Metazoa</taxon>
        <taxon>Ecdysozoa</taxon>
        <taxon>Nematoda</taxon>
        <taxon>Chromadorea</taxon>
        <taxon>Rhabditida</taxon>
        <taxon>Tylenchina</taxon>
        <taxon>Tylenchomorpha</taxon>
        <taxon>Sphaerularioidea</taxon>
        <taxon>Anguinidae</taxon>
        <taxon>Anguininae</taxon>
        <taxon>Ditylenchus</taxon>
    </lineage>
</organism>
<reference evidence="5" key="1">
    <citation type="submission" date="2022-01" db="EMBL/GenBank/DDBJ databases">
        <title>Genome Sequence Resource for Two Populations of Ditylenchus destructor, the Migratory Endoparasitic Phytonematode.</title>
        <authorList>
            <person name="Zhang H."/>
            <person name="Lin R."/>
            <person name="Xie B."/>
        </authorList>
    </citation>
    <scope>NUCLEOTIDE SEQUENCE</scope>
    <source>
        <strain evidence="5">BazhouSP</strain>
    </source>
</reference>
<feature type="chain" id="PRO_5042234507" evidence="3">
    <location>
        <begin position="19"/>
        <end position="564"/>
    </location>
</feature>
<dbReference type="PROSITE" id="PS51885">
    <property type="entry name" value="NEPRILYSIN"/>
    <property type="match status" value="1"/>
</dbReference>
<dbReference type="AlphaFoldDB" id="A0AAD4MI05"/>
<accession>A0AAD4MI05</accession>
<dbReference type="GO" id="GO:0004222">
    <property type="term" value="F:metalloendopeptidase activity"/>
    <property type="evidence" value="ECO:0007669"/>
    <property type="project" value="InterPro"/>
</dbReference>
<dbReference type="Pfam" id="PF05649">
    <property type="entry name" value="Peptidase_M13_N"/>
    <property type="match status" value="1"/>
</dbReference>
<comment type="similarity">
    <text evidence="1">Belongs to the peptidase M13 family.</text>
</comment>
<dbReference type="InterPro" id="IPR008753">
    <property type="entry name" value="Peptidase_M13_N"/>
</dbReference>
<dbReference type="Gene3D" id="1.10.1380.10">
    <property type="entry name" value="Neutral endopeptidase , domain2"/>
    <property type="match status" value="1"/>
</dbReference>
<evidence type="ECO:0000259" key="4">
    <source>
        <dbReference type="Pfam" id="PF05649"/>
    </source>
</evidence>
<gene>
    <name evidence="5" type="ORF">DdX_22416</name>
</gene>
<evidence type="ECO:0000313" key="6">
    <source>
        <dbReference type="Proteomes" id="UP001201812"/>
    </source>
</evidence>
<keyword evidence="6" id="KW-1185">Reference proteome</keyword>
<comment type="caution">
    <text evidence="5">The sequence shown here is derived from an EMBL/GenBank/DDBJ whole genome shotgun (WGS) entry which is preliminary data.</text>
</comment>